<keyword evidence="1" id="KW-0812">Transmembrane</keyword>
<dbReference type="RefSeq" id="WP_146409557.1">
    <property type="nucleotide sequence ID" value="NZ_SJPU01000004.1"/>
</dbReference>
<evidence type="ECO:0000256" key="1">
    <source>
        <dbReference type="SAM" id="Phobius"/>
    </source>
</evidence>
<keyword evidence="1" id="KW-1133">Transmembrane helix</keyword>
<dbReference type="AlphaFoldDB" id="A0A5C6BEM2"/>
<sequence length="149" mass="16566">MSNQVEAKRGTDEGAAWASVRDAITERWPHINRDELAECKNETCRLVDFVKERVSEGHDEIESVVSEFAPQESIVDKVAHSASDQVQRASEAAQFAYMRADECISERPTESVLTGFFAGVVVGVTVTALLMRSKPAPSAWDRVKSRSYF</sequence>
<evidence type="ECO:0000313" key="3">
    <source>
        <dbReference type="Proteomes" id="UP000319908"/>
    </source>
</evidence>
<keyword evidence="1" id="KW-0472">Membrane</keyword>
<reference evidence="2 3" key="1">
    <citation type="journal article" date="2020" name="Antonie Van Leeuwenhoek">
        <title>Rhodopirellula heiligendammensis sp. nov., Rhodopirellula pilleata sp. nov., and Rhodopirellula solitaria sp. nov. isolated from natural or artificial marine surfaces in Northern Germany and California, USA, and emended description of the genus Rhodopirellula.</title>
        <authorList>
            <person name="Kallscheuer N."/>
            <person name="Wiegand S."/>
            <person name="Jogler M."/>
            <person name="Boedeker C."/>
            <person name="Peeters S.H."/>
            <person name="Rast P."/>
            <person name="Heuer A."/>
            <person name="Jetten M.S.M."/>
            <person name="Rohde M."/>
            <person name="Jogler C."/>
        </authorList>
    </citation>
    <scope>NUCLEOTIDE SEQUENCE [LARGE SCALE GENOMIC DNA]</scope>
    <source>
        <strain evidence="2 3">Poly21</strain>
    </source>
</reference>
<accession>A0A5C6BEM2</accession>
<dbReference type="PANTHER" id="PTHR34977:SF1">
    <property type="entry name" value="UPF0337 PROTEIN YJBJ"/>
    <property type="match status" value="1"/>
</dbReference>
<dbReference type="Proteomes" id="UP000319908">
    <property type="component" value="Unassembled WGS sequence"/>
</dbReference>
<protein>
    <recommendedName>
        <fullName evidence="4">DUF883 domain-containing protein</fullName>
    </recommendedName>
</protein>
<evidence type="ECO:0000313" key="2">
    <source>
        <dbReference type="EMBL" id="TWU10107.1"/>
    </source>
</evidence>
<dbReference type="InterPro" id="IPR050423">
    <property type="entry name" value="UPF0337_stress_rsp"/>
</dbReference>
<dbReference type="PANTHER" id="PTHR34977">
    <property type="entry name" value="UPF0337 PROTEIN YJBJ"/>
    <property type="match status" value="1"/>
</dbReference>
<gene>
    <name evidence="2" type="ORF">Poly21_50760</name>
</gene>
<feature type="transmembrane region" description="Helical" evidence="1">
    <location>
        <begin position="112"/>
        <end position="131"/>
    </location>
</feature>
<proteinExistence type="predicted"/>
<organism evidence="2 3">
    <name type="scientific">Allorhodopirellula heiligendammensis</name>
    <dbReference type="NCBI Taxonomy" id="2714739"/>
    <lineage>
        <taxon>Bacteria</taxon>
        <taxon>Pseudomonadati</taxon>
        <taxon>Planctomycetota</taxon>
        <taxon>Planctomycetia</taxon>
        <taxon>Pirellulales</taxon>
        <taxon>Pirellulaceae</taxon>
        <taxon>Allorhodopirellula</taxon>
    </lineage>
</organism>
<evidence type="ECO:0008006" key="4">
    <source>
        <dbReference type="Google" id="ProtNLM"/>
    </source>
</evidence>
<dbReference type="EMBL" id="SJPU01000004">
    <property type="protein sequence ID" value="TWU10107.1"/>
    <property type="molecule type" value="Genomic_DNA"/>
</dbReference>
<keyword evidence="3" id="KW-1185">Reference proteome</keyword>
<name>A0A5C6BEM2_9BACT</name>
<dbReference type="OrthoDB" id="287862at2"/>
<comment type="caution">
    <text evidence="2">The sequence shown here is derived from an EMBL/GenBank/DDBJ whole genome shotgun (WGS) entry which is preliminary data.</text>
</comment>